<gene>
    <name evidence="4" type="ORF">FYJ74_00675</name>
</gene>
<dbReference type="RefSeq" id="WP_154527708.1">
    <property type="nucleotide sequence ID" value="NZ_VUNH01000001.1"/>
</dbReference>
<sequence>MTRGRRRKAFSLTEVLIGMAVVLTLSAGLFNTLRTESVQELAKRDMDNLRQWLDSAIVRADRWRCSFYLSVYMPSNLSAPHFMTLRWLGRHSGSAAGEKFSANTKVRWRLNGTCRNFTYRWQTHTVTPAFVITACEASGRNTGEALTLSLRGLLRRTSSQ</sequence>
<evidence type="ECO:0000256" key="1">
    <source>
        <dbReference type="ARBA" id="ARBA00004442"/>
    </source>
</evidence>
<comment type="caution">
    <text evidence="4">The sequence shown here is derived from an EMBL/GenBank/DDBJ whole genome shotgun (WGS) entry which is preliminary data.</text>
</comment>
<evidence type="ECO:0000313" key="5">
    <source>
        <dbReference type="Proteomes" id="UP000473699"/>
    </source>
</evidence>
<dbReference type="Proteomes" id="UP000473699">
    <property type="component" value="Unassembled WGS sequence"/>
</dbReference>
<dbReference type="AlphaFoldDB" id="A0A6L5YAM7"/>
<keyword evidence="5" id="KW-1185">Reference proteome</keyword>
<dbReference type="GO" id="GO:0009279">
    <property type="term" value="C:cell outer membrane"/>
    <property type="evidence" value="ECO:0007669"/>
    <property type="project" value="UniProtKB-SubCell"/>
</dbReference>
<keyword evidence="3" id="KW-1133">Transmembrane helix</keyword>
<feature type="transmembrane region" description="Helical" evidence="3">
    <location>
        <begin position="12"/>
        <end position="30"/>
    </location>
</feature>
<keyword evidence="2" id="KW-0998">Cell outer membrane</keyword>
<dbReference type="NCBIfam" id="TIGR02532">
    <property type="entry name" value="IV_pilin_GFxxxE"/>
    <property type="match status" value="1"/>
</dbReference>
<accession>A0A6L5YAM7</accession>
<keyword evidence="3" id="KW-0812">Transmembrane</keyword>
<keyword evidence="3" id="KW-0472">Membrane</keyword>
<dbReference type="EMBL" id="VUNH01000001">
    <property type="protein sequence ID" value="MST54572.1"/>
    <property type="molecule type" value="Genomic_DNA"/>
</dbReference>
<dbReference type="Pfam" id="PF07963">
    <property type="entry name" value="N_methyl"/>
    <property type="match status" value="1"/>
</dbReference>
<proteinExistence type="predicted"/>
<organism evidence="4 5">
    <name type="scientific">Pyramidobacter porci</name>
    <dbReference type="NCBI Taxonomy" id="2605789"/>
    <lineage>
        <taxon>Bacteria</taxon>
        <taxon>Thermotogati</taxon>
        <taxon>Synergistota</taxon>
        <taxon>Synergistia</taxon>
        <taxon>Synergistales</taxon>
        <taxon>Dethiosulfovibrionaceae</taxon>
        <taxon>Pyramidobacter</taxon>
    </lineage>
</organism>
<evidence type="ECO:0000256" key="3">
    <source>
        <dbReference type="SAM" id="Phobius"/>
    </source>
</evidence>
<evidence type="ECO:0000313" key="4">
    <source>
        <dbReference type="EMBL" id="MST54572.1"/>
    </source>
</evidence>
<reference evidence="4 5" key="1">
    <citation type="submission" date="2019-08" db="EMBL/GenBank/DDBJ databases">
        <title>In-depth cultivation of the pig gut microbiome towards novel bacterial diversity and tailored functional studies.</title>
        <authorList>
            <person name="Wylensek D."/>
            <person name="Hitch T.C.A."/>
            <person name="Clavel T."/>
        </authorList>
    </citation>
    <scope>NUCLEOTIDE SEQUENCE [LARGE SCALE GENOMIC DNA]</scope>
    <source>
        <strain evidence="4 5">SM-530-WT-4B</strain>
    </source>
</reference>
<comment type="subcellular location">
    <subcellularLocation>
        <location evidence="1">Cell outer membrane</location>
    </subcellularLocation>
</comment>
<protein>
    <submittedName>
        <fullName evidence="4">Prepilin-type N-terminal cleavage/methylation domain-containing protein</fullName>
    </submittedName>
</protein>
<name>A0A6L5YAM7_9BACT</name>
<dbReference type="InterPro" id="IPR012902">
    <property type="entry name" value="N_methyl_site"/>
</dbReference>
<evidence type="ECO:0000256" key="2">
    <source>
        <dbReference type="ARBA" id="ARBA00023237"/>
    </source>
</evidence>